<feature type="domain" description="Doubled CXXCH motif" evidence="3">
    <location>
        <begin position="129"/>
        <end position="161"/>
    </location>
</feature>
<dbReference type="InterPro" id="IPR010177">
    <property type="entry name" value="Paired_CXXCH_1"/>
</dbReference>
<feature type="compositionally biased region" description="Low complexity" evidence="1">
    <location>
        <begin position="32"/>
        <end position="49"/>
    </location>
</feature>
<feature type="domain" description="Doubled CXXCH motif" evidence="3">
    <location>
        <begin position="71"/>
        <end position="101"/>
    </location>
</feature>
<feature type="region of interest" description="Disordered" evidence="1">
    <location>
        <begin position="31"/>
        <end position="72"/>
    </location>
</feature>
<dbReference type="RefSeq" id="WP_248357324.1">
    <property type="nucleotide sequence ID" value="NZ_AP025591.1"/>
</dbReference>
<dbReference type="Gene3D" id="3.90.10.10">
    <property type="entry name" value="Cytochrome C3"/>
    <property type="match status" value="1"/>
</dbReference>
<dbReference type="Pfam" id="PF09699">
    <property type="entry name" value="Paired_CXXCH_1"/>
    <property type="match status" value="2"/>
</dbReference>
<feature type="compositionally biased region" description="Basic and acidic residues" evidence="1">
    <location>
        <begin position="63"/>
        <end position="72"/>
    </location>
</feature>
<evidence type="ECO:0000259" key="3">
    <source>
        <dbReference type="Pfam" id="PF09699"/>
    </source>
</evidence>
<gene>
    <name evidence="4" type="ORF">AMOR_58450</name>
</gene>
<evidence type="ECO:0000313" key="5">
    <source>
        <dbReference type="Proteomes" id="UP001162891"/>
    </source>
</evidence>
<dbReference type="InterPro" id="IPR036280">
    <property type="entry name" value="Multihaem_cyt_sf"/>
</dbReference>
<evidence type="ECO:0000256" key="2">
    <source>
        <dbReference type="SAM" id="SignalP"/>
    </source>
</evidence>
<protein>
    <recommendedName>
        <fullName evidence="3">Doubled CXXCH motif domain-containing protein</fullName>
    </recommendedName>
</protein>
<dbReference type="NCBIfam" id="TIGR01905">
    <property type="entry name" value="paired_CXXCH_1"/>
    <property type="match status" value="1"/>
</dbReference>
<keyword evidence="5" id="KW-1185">Reference proteome</keyword>
<sequence length="174" mass="17760">MRTPHVAAAVLLAAALAAPVVASEPWRPPAPGATGAAVPGAGTPASAAPVPAPSVPGRARGPNPHDRADGAKADCQACHERPGQAAVRGDPIALCAGCHDPAYMKHPFRVMVKGADPAGLPLMTGGFVACHTCHDPHAITKRKAGLRLEYTELCLRCHARHAPTHAKPPGHPGK</sequence>
<feature type="chain" id="PRO_5045430446" description="Doubled CXXCH motif domain-containing protein" evidence="2">
    <location>
        <begin position="23"/>
        <end position="174"/>
    </location>
</feature>
<organism evidence="4 5">
    <name type="scientific">Anaeromyxobacter oryzae</name>
    <dbReference type="NCBI Taxonomy" id="2918170"/>
    <lineage>
        <taxon>Bacteria</taxon>
        <taxon>Pseudomonadati</taxon>
        <taxon>Myxococcota</taxon>
        <taxon>Myxococcia</taxon>
        <taxon>Myxococcales</taxon>
        <taxon>Cystobacterineae</taxon>
        <taxon>Anaeromyxobacteraceae</taxon>
        <taxon>Anaeromyxobacter</taxon>
    </lineage>
</organism>
<name>A0ABN6N0W3_9BACT</name>
<dbReference type="Proteomes" id="UP001162891">
    <property type="component" value="Chromosome"/>
</dbReference>
<keyword evidence="2" id="KW-0732">Signal</keyword>
<dbReference type="EMBL" id="AP025591">
    <property type="protein sequence ID" value="BDG06849.1"/>
    <property type="molecule type" value="Genomic_DNA"/>
</dbReference>
<reference evidence="5" key="1">
    <citation type="journal article" date="2022" name="Int. J. Syst. Evol. Microbiol.">
        <title>Anaeromyxobacter oryzae sp. nov., Anaeromyxobacter diazotrophicus sp. nov. and Anaeromyxobacter paludicola sp. nov., isolated from paddy soils.</title>
        <authorList>
            <person name="Itoh H."/>
            <person name="Xu Z."/>
            <person name="Mise K."/>
            <person name="Masuda Y."/>
            <person name="Ushijima N."/>
            <person name="Hayakawa C."/>
            <person name="Shiratori Y."/>
            <person name="Senoo K."/>
        </authorList>
    </citation>
    <scope>NUCLEOTIDE SEQUENCE [LARGE SCALE GENOMIC DNA]</scope>
    <source>
        <strain evidence="5">Red232</strain>
    </source>
</reference>
<proteinExistence type="predicted"/>
<evidence type="ECO:0000313" key="4">
    <source>
        <dbReference type="EMBL" id="BDG06849.1"/>
    </source>
</evidence>
<evidence type="ECO:0000256" key="1">
    <source>
        <dbReference type="SAM" id="MobiDB-lite"/>
    </source>
</evidence>
<dbReference type="SUPFAM" id="SSF48695">
    <property type="entry name" value="Multiheme cytochromes"/>
    <property type="match status" value="1"/>
</dbReference>
<feature type="signal peptide" evidence="2">
    <location>
        <begin position="1"/>
        <end position="22"/>
    </location>
</feature>
<accession>A0ABN6N0W3</accession>